<protein>
    <submittedName>
        <fullName evidence="5">Class I SAM-dependent methyltransferase</fullName>
    </submittedName>
</protein>
<dbReference type="RefSeq" id="WP_256399380.1">
    <property type="nucleotide sequence ID" value="NZ_JANHJR010000002.1"/>
</dbReference>
<dbReference type="GO" id="GO:0032259">
    <property type="term" value="P:methylation"/>
    <property type="evidence" value="ECO:0007669"/>
    <property type="project" value="UniProtKB-KW"/>
</dbReference>
<dbReference type="InterPro" id="IPR041698">
    <property type="entry name" value="Methyltransf_25"/>
</dbReference>
<evidence type="ECO:0000313" key="6">
    <source>
        <dbReference type="Proteomes" id="UP001597034"/>
    </source>
</evidence>
<keyword evidence="3" id="KW-0949">S-adenosyl-L-methionine</keyword>
<dbReference type="InterPro" id="IPR029063">
    <property type="entry name" value="SAM-dependent_MTases_sf"/>
</dbReference>
<dbReference type="GO" id="GO:0008168">
    <property type="term" value="F:methyltransferase activity"/>
    <property type="evidence" value="ECO:0007669"/>
    <property type="project" value="UniProtKB-KW"/>
</dbReference>
<evidence type="ECO:0000256" key="1">
    <source>
        <dbReference type="ARBA" id="ARBA00022603"/>
    </source>
</evidence>
<dbReference type="InterPro" id="IPR020598">
    <property type="entry name" value="rRNA_Ade_methylase_Trfase_N"/>
</dbReference>
<dbReference type="AlphaFoldDB" id="A0ABD6DFE5"/>
<name>A0ABD6DFE5_9EURY</name>
<proteinExistence type="predicted"/>
<evidence type="ECO:0000256" key="3">
    <source>
        <dbReference type="ARBA" id="ARBA00022691"/>
    </source>
</evidence>
<dbReference type="Gene3D" id="3.40.50.150">
    <property type="entry name" value="Vaccinia Virus protein VP39"/>
    <property type="match status" value="1"/>
</dbReference>
<organism evidence="5 6">
    <name type="scientific">Haloarchaeobius litoreus</name>
    <dbReference type="NCBI Taxonomy" id="755306"/>
    <lineage>
        <taxon>Archaea</taxon>
        <taxon>Methanobacteriati</taxon>
        <taxon>Methanobacteriota</taxon>
        <taxon>Stenosarchaea group</taxon>
        <taxon>Halobacteria</taxon>
        <taxon>Halobacteriales</taxon>
        <taxon>Halorubellaceae</taxon>
        <taxon>Haloarchaeobius</taxon>
    </lineage>
</organism>
<sequence>MNPHRADDGNEWSADDYDGGHAFVFEYGEGVVDLLEPGPGERILDLGCGTGHLTASIAESGADVVGLDADREMVAEAARTYPDLRFVRGDARRFAFREPFDAVFSNAALHWIHEQDAVLESVADALRPGGRFVAELGGTGNVAAIVGAVEAEAAARGYDVENPWYFPSVGEYATRLEAHGFEVRYATLFDRPTELDDGEDGLAGWLGMFGDGLLGPIPADEREAVISDVEDRLRNELFEDGTWTADYRRLRVVARCRPD</sequence>
<comment type="caution">
    <text evidence="5">The sequence shown here is derived from an EMBL/GenBank/DDBJ whole genome shotgun (WGS) entry which is preliminary data.</text>
</comment>
<dbReference type="Proteomes" id="UP001597034">
    <property type="component" value="Unassembled WGS sequence"/>
</dbReference>
<dbReference type="CDD" id="cd02440">
    <property type="entry name" value="AdoMet_MTases"/>
    <property type="match status" value="1"/>
</dbReference>
<evidence type="ECO:0000259" key="4">
    <source>
        <dbReference type="SMART" id="SM00650"/>
    </source>
</evidence>
<evidence type="ECO:0000313" key="5">
    <source>
        <dbReference type="EMBL" id="MFD1644097.1"/>
    </source>
</evidence>
<dbReference type="SUPFAM" id="SSF53335">
    <property type="entry name" value="S-adenosyl-L-methionine-dependent methyltransferases"/>
    <property type="match status" value="1"/>
</dbReference>
<dbReference type="PANTHER" id="PTHR43861">
    <property type="entry name" value="TRANS-ACONITATE 2-METHYLTRANSFERASE-RELATED"/>
    <property type="match status" value="1"/>
</dbReference>
<dbReference type="Pfam" id="PF13649">
    <property type="entry name" value="Methyltransf_25"/>
    <property type="match status" value="1"/>
</dbReference>
<feature type="domain" description="Ribosomal RNA adenine methylase transferase N-terminal" evidence="4">
    <location>
        <begin position="27"/>
        <end position="180"/>
    </location>
</feature>
<dbReference type="SMART" id="SM00650">
    <property type="entry name" value="rADc"/>
    <property type="match status" value="1"/>
</dbReference>
<accession>A0ABD6DFE5</accession>
<keyword evidence="2" id="KW-0808">Transferase</keyword>
<dbReference type="PANTHER" id="PTHR43861:SF1">
    <property type="entry name" value="TRANS-ACONITATE 2-METHYLTRANSFERASE"/>
    <property type="match status" value="1"/>
</dbReference>
<dbReference type="EMBL" id="JBHUDO010000001">
    <property type="protein sequence ID" value="MFD1644097.1"/>
    <property type="molecule type" value="Genomic_DNA"/>
</dbReference>
<gene>
    <name evidence="5" type="ORF">ACFSBL_00205</name>
</gene>
<reference evidence="5 6" key="1">
    <citation type="journal article" date="2019" name="Int. J. Syst. Evol. Microbiol.">
        <title>The Global Catalogue of Microorganisms (GCM) 10K type strain sequencing project: providing services to taxonomists for standard genome sequencing and annotation.</title>
        <authorList>
            <consortium name="The Broad Institute Genomics Platform"/>
            <consortium name="The Broad Institute Genome Sequencing Center for Infectious Disease"/>
            <person name="Wu L."/>
            <person name="Ma J."/>
        </authorList>
    </citation>
    <scope>NUCLEOTIDE SEQUENCE [LARGE SCALE GENOMIC DNA]</scope>
    <source>
        <strain evidence="5 6">CGMCC 1.10390</strain>
    </source>
</reference>
<keyword evidence="6" id="KW-1185">Reference proteome</keyword>
<keyword evidence="1 5" id="KW-0489">Methyltransferase</keyword>
<evidence type="ECO:0000256" key="2">
    <source>
        <dbReference type="ARBA" id="ARBA00022679"/>
    </source>
</evidence>